<feature type="chain" id="PRO_5011649778" evidence="1">
    <location>
        <begin position="24"/>
        <end position="154"/>
    </location>
</feature>
<evidence type="ECO:0000313" key="4">
    <source>
        <dbReference type="Proteomes" id="UP000199382"/>
    </source>
</evidence>
<dbReference type="InterPro" id="IPR027843">
    <property type="entry name" value="DUF4440"/>
</dbReference>
<organism evidence="3 4">
    <name type="scientific">Aliiruegeria lutimaris</name>
    <dbReference type="NCBI Taxonomy" id="571298"/>
    <lineage>
        <taxon>Bacteria</taxon>
        <taxon>Pseudomonadati</taxon>
        <taxon>Pseudomonadota</taxon>
        <taxon>Alphaproteobacteria</taxon>
        <taxon>Rhodobacterales</taxon>
        <taxon>Roseobacteraceae</taxon>
        <taxon>Aliiruegeria</taxon>
    </lineage>
</organism>
<sequence>MKTGILACSAMVLSMVLSSPAFADEASDRAEILEIWDRYEDTRMAGDAEGWLALWDEDGIQVPLERPPRDKDRLAEIARKAFVAIDASDFEIRSDEEIIMGDWAWSRGSYSMVLNLQGTDLAREGNFLTIFRRQPDGSWRIFRETINPFDDVKP</sequence>
<dbReference type="Proteomes" id="UP000199382">
    <property type="component" value="Unassembled WGS sequence"/>
</dbReference>
<dbReference type="AlphaFoldDB" id="A0A1G9F9E2"/>
<evidence type="ECO:0000313" key="3">
    <source>
        <dbReference type="EMBL" id="SDK84984.1"/>
    </source>
</evidence>
<evidence type="ECO:0000256" key="1">
    <source>
        <dbReference type="SAM" id="SignalP"/>
    </source>
</evidence>
<keyword evidence="3" id="KW-0413">Isomerase</keyword>
<keyword evidence="4" id="KW-1185">Reference proteome</keyword>
<dbReference type="SUPFAM" id="SSF54427">
    <property type="entry name" value="NTF2-like"/>
    <property type="match status" value="1"/>
</dbReference>
<dbReference type="InterPro" id="IPR032710">
    <property type="entry name" value="NTF2-like_dom_sf"/>
</dbReference>
<keyword evidence="1" id="KW-0732">Signal</keyword>
<feature type="signal peptide" evidence="1">
    <location>
        <begin position="1"/>
        <end position="23"/>
    </location>
</feature>
<protein>
    <submittedName>
        <fullName evidence="3">Ketosteroid isomerase homolog</fullName>
    </submittedName>
</protein>
<name>A0A1G9F9E2_9RHOB</name>
<dbReference type="EMBL" id="FNEK01000056">
    <property type="protein sequence ID" value="SDK84984.1"/>
    <property type="molecule type" value="Genomic_DNA"/>
</dbReference>
<dbReference type="RefSeq" id="WP_170844667.1">
    <property type="nucleotide sequence ID" value="NZ_FNEK01000056.1"/>
</dbReference>
<dbReference type="Gene3D" id="3.10.450.50">
    <property type="match status" value="1"/>
</dbReference>
<feature type="domain" description="DUF4440" evidence="2">
    <location>
        <begin position="32"/>
        <end position="141"/>
    </location>
</feature>
<dbReference type="STRING" id="571298.SAMN04488026_105619"/>
<dbReference type="GO" id="GO:0016853">
    <property type="term" value="F:isomerase activity"/>
    <property type="evidence" value="ECO:0007669"/>
    <property type="project" value="UniProtKB-KW"/>
</dbReference>
<reference evidence="3 4" key="1">
    <citation type="submission" date="2016-10" db="EMBL/GenBank/DDBJ databases">
        <authorList>
            <person name="de Groot N.N."/>
        </authorList>
    </citation>
    <scope>NUCLEOTIDE SEQUENCE [LARGE SCALE GENOMIC DNA]</scope>
    <source>
        <strain evidence="3 4">DSM 25294</strain>
    </source>
</reference>
<accession>A0A1G9F9E2</accession>
<proteinExistence type="predicted"/>
<gene>
    <name evidence="3" type="ORF">SAMN04488026_105619</name>
</gene>
<evidence type="ECO:0000259" key="2">
    <source>
        <dbReference type="Pfam" id="PF14534"/>
    </source>
</evidence>
<dbReference type="Pfam" id="PF14534">
    <property type="entry name" value="DUF4440"/>
    <property type="match status" value="1"/>
</dbReference>